<dbReference type="Proteomes" id="UP000231279">
    <property type="component" value="Unassembled WGS sequence"/>
</dbReference>
<feature type="region of interest" description="Disordered" evidence="1">
    <location>
        <begin position="27"/>
        <end position="153"/>
    </location>
</feature>
<dbReference type="EMBL" id="NKXS01006367">
    <property type="protein sequence ID" value="PIN01544.1"/>
    <property type="molecule type" value="Genomic_DNA"/>
</dbReference>
<accession>A0A2G9G8C8</accession>
<protein>
    <submittedName>
        <fullName evidence="2">Uncharacterized protein</fullName>
    </submittedName>
</protein>
<dbReference type="STRING" id="429701.A0A2G9G8C8"/>
<organism evidence="2 3">
    <name type="scientific">Handroanthus impetiginosus</name>
    <dbReference type="NCBI Taxonomy" id="429701"/>
    <lineage>
        <taxon>Eukaryota</taxon>
        <taxon>Viridiplantae</taxon>
        <taxon>Streptophyta</taxon>
        <taxon>Embryophyta</taxon>
        <taxon>Tracheophyta</taxon>
        <taxon>Spermatophyta</taxon>
        <taxon>Magnoliopsida</taxon>
        <taxon>eudicotyledons</taxon>
        <taxon>Gunneridae</taxon>
        <taxon>Pentapetalae</taxon>
        <taxon>asterids</taxon>
        <taxon>lamiids</taxon>
        <taxon>Lamiales</taxon>
        <taxon>Bignoniaceae</taxon>
        <taxon>Crescentiina</taxon>
        <taxon>Tabebuia alliance</taxon>
        <taxon>Handroanthus</taxon>
    </lineage>
</organism>
<feature type="compositionally biased region" description="Basic and acidic residues" evidence="1">
    <location>
        <begin position="27"/>
        <end position="39"/>
    </location>
</feature>
<comment type="caution">
    <text evidence="2">The sequence shown here is derived from an EMBL/GenBank/DDBJ whole genome shotgun (WGS) entry which is preliminary data.</text>
</comment>
<gene>
    <name evidence="2" type="ORF">CDL12_25944</name>
</gene>
<reference evidence="3" key="1">
    <citation type="journal article" date="2018" name="Gigascience">
        <title>Genome assembly of the Pink Ipe (Handroanthus impetiginosus, Bignoniaceae), a highly valued, ecologically keystone Neotropical timber forest tree.</title>
        <authorList>
            <person name="Silva-Junior O.B."/>
            <person name="Grattapaglia D."/>
            <person name="Novaes E."/>
            <person name="Collevatti R.G."/>
        </authorList>
    </citation>
    <scope>NUCLEOTIDE SEQUENCE [LARGE SCALE GENOMIC DNA]</scope>
    <source>
        <strain evidence="3">cv. UFG-1</strain>
    </source>
</reference>
<evidence type="ECO:0000313" key="2">
    <source>
        <dbReference type="EMBL" id="PIN01544.1"/>
    </source>
</evidence>
<name>A0A2G9G8C8_9LAMI</name>
<feature type="compositionally biased region" description="Acidic residues" evidence="1">
    <location>
        <begin position="47"/>
        <end position="56"/>
    </location>
</feature>
<evidence type="ECO:0000256" key="1">
    <source>
        <dbReference type="SAM" id="MobiDB-lite"/>
    </source>
</evidence>
<evidence type="ECO:0000313" key="3">
    <source>
        <dbReference type="Proteomes" id="UP000231279"/>
    </source>
</evidence>
<feature type="region of interest" description="Disordered" evidence="1">
    <location>
        <begin position="217"/>
        <end position="246"/>
    </location>
</feature>
<keyword evidence="3" id="KW-1185">Reference proteome</keyword>
<dbReference type="AlphaFoldDB" id="A0A2G9G8C8"/>
<feature type="compositionally biased region" description="Basic and acidic residues" evidence="1">
    <location>
        <begin position="217"/>
        <end position="228"/>
    </location>
</feature>
<proteinExistence type="predicted"/>
<feature type="compositionally biased region" description="Basic and acidic residues" evidence="1">
    <location>
        <begin position="237"/>
        <end position="246"/>
    </location>
</feature>
<sequence>MRKCVGVRENRKKYLDDCTAGLMKECKLPKKMHDAENHLKSITIEMEKEDEEDEEIDEKRKDEERKDDEDEKEKEKIEEDKQKEEKIDEGQDDNKGEKEYGKDEEEKKKQGEKEKERKDSNDDEERDHNADNEYNDMNKKNQTKHRTGQVSCHHEVEMNKKLDGISRKLNFGQDVNFGERDYEVVCTLLSIVDNFDSLFSTTPIKCAKQINEKRDHIEEKKTIPKQEKAGPQQKKLVRPEVECEGI</sequence>
<feature type="compositionally biased region" description="Basic and acidic residues" evidence="1">
    <location>
        <begin position="73"/>
        <end position="139"/>
    </location>
</feature>